<dbReference type="EMBL" id="LAZR01000917">
    <property type="protein sequence ID" value="KKN54701.1"/>
    <property type="molecule type" value="Genomic_DNA"/>
</dbReference>
<reference evidence="1" key="1">
    <citation type="journal article" date="2015" name="Nature">
        <title>Complex archaea that bridge the gap between prokaryotes and eukaryotes.</title>
        <authorList>
            <person name="Spang A."/>
            <person name="Saw J.H."/>
            <person name="Jorgensen S.L."/>
            <person name="Zaremba-Niedzwiedzka K."/>
            <person name="Martijn J."/>
            <person name="Lind A.E."/>
            <person name="van Eijk R."/>
            <person name="Schleper C."/>
            <person name="Guy L."/>
            <person name="Ettema T.J."/>
        </authorList>
    </citation>
    <scope>NUCLEOTIDE SEQUENCE</scope>
</reference>
<accession>A0A0F9U013</accession>
<comment type="caution">
    <text evidence="1">The sequence shown here is derived from an EMBL/GenBank/DDBJ whole genome shotgun (WGS) entry which is preliminary data.</text>
</comment>
<organism evidence="1">
    <name type="scientific">marine sediment metagenome</name>
    <dbReference type="NCBI Taxonomy" id="412755"/>
    <lineage>
        <taxon>unclassified sequences</taxon>
        <taxon>metagenomes</taxon>
        <taxon>ecological metagenomes</taxon>
    </lineage>
</organism>
<protein>
    <submittedName>
        <fullName evidence="1">Uncharacterized protein</fullName>
    </submittedName>
</protein>
<proteinExistence type="predicted"/>
<sequence length="111" mass="12771">MPIYCYSIADRTFDWSSPMDHIPQALLVNGRIARRDIRAEHAGRRSGDPWVNHTSLALSVHPLDVMKYRKDAHAKGLDVKIQDDGMVAFRSRNAQKKYCRAYGYVNFGDCW</sequence>
<evidence type="ECO:0000313" key="1">
    <source>
        <dbReference type="EMBL" id="KKN54701.1"/>
    </source>
</evidence>
<gene>
    <name evidence="1" type="ORF">LCGC14_0589700</name>
</gene>
<name>A0A0F9U013_9ZZZZ</name>
<dbReference type="AlphaFoldDB" id="A0A0F9U013"/>